<evidence type="ECO:0000313" key="3">
    <source>
        <dbReference type="Proteomes" id="UP000815325"/>
    </source>
</evidence>
<proteinExistence type="predicted"/>
<feature type="compositionally biased region" description="Polar residues" evidence="1">
    <location>
        <begin position="226"/>
        <end position="246"/>
    </location>
</feature>
<comment type="caution">
    <text evidence="2">The sequence shown here is derived from an EMBL/GenBank/DDBJ whole genome shotgun (WGS) entry which is preliminary data.</text>
</comment>
<protein>
    <submittedName>
        <fullName evidence="2">Uncharacterized protein</fullName>
    </submittedName>
</protein>
<feature type="compositionally biased region" description="Acidic residues" evidence="1">
    <location>
        <begin position="277"/>
        <end position="291"/>
    </location>
</feature>
<name>A0ABQ7GLP0_DUNSA</name>
<feature type="compositionally biased region" description="Basic residues" evidence="1">
    <location>
        <begin position="418"/>
        <end position="436"/>
    </location>
</feature>
<gene>
    <name evidence="2" type="ORF">DUNSADRAFT_7322</name>
</gene>
<sequence length="436" mass="47990">MAVSLKDLQREAEAIQGLCPSLVPSSVPHGYDVEDLWGLAQTEGKAEREALKQCLAAAAAQQAQCGSRCCVCEAAGDPSVSSSTQDDEAHTLRFTTFSHLDFTNKTIKLTGAGFACGHCRALLEPQRFLHFAALRLNNKHPDRVILAQELCAHFAATNQAPEHVQTNPDALALWVQELMCRAYALQVVASNIHGWRLLGPAGEVVKQAAKGTSTRLAKALLEARQGVTSRSQHPAQAISPSHPATSNKKKADSAKKCPREGAIGAKQRVSLFKGEQEEQEEQEEKEEEVEQEEHPFIRRGGSAGPLKKDATPIHGQQQQQQEGHSERKKRSLMEEASWLPTVGSTKKRHKQQQQQQEQQQQQQQQQNEHRHPATPNGHIIPVVEPKRKAKTPGPSKFVGDAVKENAMRGGQEQAGLRSTHKKQTPLLHKKKARLSL</sequence>
<feature type="compositionally biased region" description="Low complexity" evidence="1">
    <location>
        <begin position="352"/>
        <end position="366"/>
    </location>
</feature>
<evidence type="ECO:0000256" key="1">
    <source>
        <dbReference type="SAM" id="MobiDB-lite"/>
    </source>
</evidence>
<organism evidence="2 3">
    <name type="scientific">Dunaliella salina</name>
    <name type="common">Green alga</name>
    <name type="synonym">Protococcus salinus</name>
    <dbReference type="NCBI Taxonomy" id="3046"/>
    <lineage>
        <taxon>Eukaryota</taxon>
        <taxon>Viridiplantae</taxon>
        <taxon>Chlorophyta</taxon>
        <taxon>core chlorophytes</taxon>
        <taxon>Chlorophyceae</taxon>
        <taxon>CS clade</taxon>
        <taxon>Chlamydomonadales</taxon>
        <taxon>Dunaliellaceae</taxon>
        <taxon>Dunaliella</taxon>
    </lineage>
</organism>
<evidence type="ECO:0000313" key="2">
    <source>
        <dbReference type="EMBL" id="KAF5835482.1"/>
    </source>
</evidence>
<keyword evidence="3" id="KW-1185">Reference proteome</keyword>
<reference evidence="2" key="1">
    <citation type="submission" date="2017-08" db="EMBL/GenBank/DDBJ databases">
        <authorList>
            <person name="Polle J.E."/>
            <person name="Barry K."/>
            <person name="Cushman J."/>
            <person name="Schmutz J."/>
            <person name="Tran D."/>
            <person name="Hathwaick L.T."/>
            <person name="Yim W.C."/>
            <person name="Jenkins J."/>
            <person name="Mckie-Krisberg Z.M."/>
            <person name="Prochnik S."/>
            <person name="Lindquist E."/>
            <person name="Dockter R.B."/>
            <person name="Adam C."/>
            <person name="Molina H."/>
            <person name="Bunkerborg J."/>
            <person name="Jin E."/>
            <person name="Buchheim M."/>
            <person name="Magnuson J."/>
        </authorList>
    </citation>
    <scope>NUCLEOTIDE SEQUENCE</scope>
    <source>
        <strain evidence="2">CCAP 19/18</strain>
    </source>
</reference>
<accession>A0ABQ7GLP0</accession>
<dbReference type="EMBL" id="MU069703">
    <property type="protein sequence ID" value="KAF5835482.1"/>
    <property type="molecule type" value="Genomic_DNA"/>
</dbReference>
<feature type="region of interest" description="Disordered" evidence="1">
    <location>
        <begin position="223"/>
        <end position="436"/>
    </location>
</feature>
<feature type="compositionally biased region" description="Basic and acidic residues" evidence="1">
    <location>
        <begin position="249"/>
        <end position="259"/>
    </location>
</feature>
<dbReference type="Proteomes" id="UP000815325">
    <property type="component" value="Unassembled WGS sequence"/>
</dbReference>